<dbReference type="Gene3D" id="3.30.420.40">
    <property type="match status" value="2"/>
</dbReference>
<reference evidence="7 8" key="1">
    <citation type="submission" date="2011-01" db="EMBL/GenBank/DDBJ databases">
        <title>Whole genome sequence of Tetragenococcus halophilus NBRC 12172.</title>
        <authorList>
            <person name="Nakazawa H."/>
            <person name="Omata S."/>
            <person name="Koga C."/>
            <person name="Watanabe Y."/>
            <person name="Katano Y."/>
            <person name="Ito N."/>
            <person name="Tsukatani N."/>
            <person name="Ankai A."/>
            <person name="Oguchi A."/>
            <person name="Fukui S."/>
            <person name="Yashiro I."/>
            <person name="Kamata S."/>
            <person name="Hashimoto Y."/>
            <person name="Yamazaki J."/>
            <person name="Taguchi H."/>
            <person name="Tanaka A."/>
            <person name="Koyama T."/>
            <person name="Ichige A."/>
            <person name="Hanya Y."/>
            <person name="Tanikawa S."/>
            <person name="Yamazaki S."/>
            <person name="Fujita N."/>
        </authorList>
    </citation>
    <scope>NUCLEOTIDE SEQUENCE [LARGE SCALE GENOMIC DNA]</scope>
    <source>
        <strain evidence="8">DSM 20338 / JCM 20259 / NCIMB 9735 / NBRC 12172</strain>
    </source>
</reference>
<name>A0AAN1SGE6_TETHN</name>
<dbReference type="Pfam" id="PF02782">
    <property type="entry name" value="FGGY_C"/>
    <property type="match status" value="1"/>
</dbReference>
<dbReference type="PANTHER" id="PTHR43095">
    <property type="entry name" value="SUGAR KINASE"/>
    <property type="match status" value="1"/>
</dbReference>
<organism evidence="7 8">
    <name type="scientific">Tetragenococcus halophilus (strain DSM 20338 / JCM 20259 / NCIMB 9735 / NBRC 12172)</name>
    <name type="common">Pediococcus halophilus</name>
    <dbReference type="NCBI Taxonomy" id="945021"/>
    <lineage>
        <taxon>Bacteria</taxon>
        <taxon>Bacillati</taxon>
        <taxon>Bacillota</taxon>
        <taxon>Bacilli</taxon>
        <taxon>Lactobacillales</taxon>
        <taxon>Enterococcaceae</taxon>
        <taxon>Tetragenococcus</taxon>
    </lineage>
</organism>
<gene>
    <name evidence="7" type="primary">araB</name>
    <name evidence="7" type="ordered locus">TEH_04360</name>
</gene>
<comment type="similarity">
    <text evidence="1">Belongs to the FGGY kinase family.</text>
</comment>
<dbReference type="PANTHER" id="PTHR43095:SF5">
    <property type="entry name" value="XYLULOSE KINASE"/>
    <property type="match status" value="1"/>
</dbReference>
<dbReference type="GO" id="GO:0008741">
    <property type="term" value="F:ribulokinase activity"/>
    <property type="evidence" value="ECO:0007669"/>
    <property type="project" value="UniProtKB-EC"/>
</dbReference>
<dbReference type="KEGG" id="thl:TEH_04360"/>
<accession>A0AAN1SGE6</accession>
<dbReference type="AlphaFoldDB" id="A0AAN1SGE6"/>
<protein>
    <submittedName>
        <fullName evidence="7">L-ribulokinase</fullName>
        <ecNumber evidence="7">2.7.1.16</ecNumber>
    </submittedName>
</protein>
<evidence type="ECO:0000313" key="7">
    <source>
        <dbReference type="EMBL" id="BAK93763.1"/>
    </source>
</evidence>
<evidence type="ECO:0000256" key="3">
    <source>
        <dbReference type="ARBA" id="ARBA00022777"/>
    </source>
</evidence>
<keyword evidence="3" id="KW-0418">Kinase</keyword>
<sequence>MNVKETLAAIKAGEISVGIEIGSTRIKSVLITKDFKTIASGSYQWENQFENGIWTYSLEQLWDGIRDSYKQLSAEVESRYHTSLTKISAIGVSAMMHGYLAFSKEDELLVPFRTWRNNITAPATDQLTELFQFNIPQRWCIAHLYQAILNEEKHVNDISFLTTLAGYVHWQLTGRKVIGIGDASGAFPIDEAKGDYNEDFTEKFGQLEEVKKYDWDIHTILPKVLKAGEDAGRLTENGAKLLDPSGKLRSGSAMAPPEGDAGTGMIATNSIRKRTGNISIGTSAFAMVVLDKPLQKVHREIDIVTTPNGSNVAMVHTDNCSSDIDAWLQIFQEFAERLGINLSPEKLYETLFLNASKSDPDAGGLVNYSYLSGEVITEISDGRPMFVRTMNSNFNLANFIQAQLYGAFAPLAIGMDTLTEDEQIKLDVMIAQGGLFKTPVIAQQVLANALDIPISVMETAGEGGPWGMAVLAEYMKKSSEIPLEDFLDQEVFEAPETMTLNPEAEGVRGYAKFLKRYQDSLAAERIAGDKLLERKDE</sequence>
<dbReference type="RefSeq" id="WP_014123832.1">
    <property type="nucleotide sequence ID" value="NC_016052.1"/>
</dbReference>
<dbReference type="EC" id="2.7.1.16" evidence="7"/>
<evidence type="ECO:0000259" key="6">
    <source>
        <dbReference type="Pfam" id="PF02782"/>
    </source>
</evidence>
<dbReference type="InterPro" id="IPR018485">
    <property type="entry name" value="FGGY_C"/>
</dbReference>
<evidence type="ECO:0000313" key="8">
    <source>
        <dbReference type="Proteomes" id="UP000002663"/>
    </source>
</evidence>
<feature type="region of interest" description="Disordered" evidence="4">
    <location>
        <begin position="245"/>
        <end position="264"/>
    </location>
</feature>
<evidence type="ECO:0000256" key="2">
    <source>
        <dbReference type="ARBA" id="ARBA00022679"/>
    </source>
</evidence>
<dbReference type="CDD" id="cd07809">
    <property type="entry name" value="ASKHA_NBD_FGGY_BaXK-like"/>
    <property type="match status" value="1"/>
</dbReference>
<feature type="domain" description="Carbohydrate kinase FGGY N-terminal" evidence="5">
    <location>
        <begin position="17"/>
        <end position="241"/>
    </location>
</feature>
<dbReference type="InterPro" id="IPR018484">
    <property type="entry name" value="FGGY_N"/>
</dbReference>
<dbReference type="EMBL" id="AP012046">
    <property type="protein sequence ID" value="BAK93763.1"/>
    <property type="molecule type" value="Genomic_DNA"/>
</dbReference>
<evidence type="ECO:0000256" key="1">
    <source>
        <dbReference type="ARBA" id="ARBA00009156"/>
    </source>
</evidence>
<dbReference type="InterPro" id="IPR050406">
    <property type="entry name" value="FGGY_Carb_Kinase"/>
</dbReference>
<dbReference type="Proteomes" id="UP000002663">
    <property type="component" value="Chromosome"/>
</dbReference>
<evidence type="ECO:0000256" key="4">
    <source>
        <dbReference type="SAM" id="MobiDB-lite"/>
    </source>
</evidence>
<keyword evidence="2 7" id="KW-0808">Transferase</keyword>
<dbReference type="Pfam" id="PF00370">
    <property type="entry name" value="FGGY_N"/>
    <property type="match status" value="1"/>
</dbReference>
<feature type="domain" description="Carbohydrate kinase FGGY C-terminal" evidence="6">
    <location>
        <begin position="277"/>
        <end position="473"/>
    </location>
</feature>
<dbReference type="InterPro" id="IPR043129">
    <property type="entry name" value="ATPase_NBD"/>
</dbReference>
<dbReference type="SUPFAM" id="SSF53067">
    <property type="entry name" value="Actin-like ATPase domain"/>
    <property type="match status" value="2"/>
</dbReference>
<proteinExistence type="inferred from homology"/>
<evidence type="ECO:0000259" key="5">
    <source>
        <dbReference type="Pfam" id="PF00370"/>
    </source>
</evidence>